<feature type="compositionally biased region" description="Basic and acidic residues" evidence="1">
    <location>
        <begin position="1543"/>
        <end position="1552"/>
    </location>
</feature>
<organism evidence="3 4">
    <name type="scientific">Solirubrobacter pauli</name>
    <dbReference type="NCBI Taxonomy" id="166793"/>
    <lineage>
        <taxon>Bacteria</taxon>
        <taxon>Bacillati</taxon>
        <taxon>Actinomycetota</taxon>
        <taxon>Thermoleophilia</taxon>
        <taxon>Solirubrobacterales</taxon>
        <taxon>Solirubrobacteraceae</taxon>
        <taxon>Solirubrobacter</taxon>
    </lineage>
</organism>
<evidence type="ECO:0000256" key="1">
    <source>
        <dbReference type="SAM" id="MobiDB-lite"/>
    </source>
</evidence>
<feature type="region of interest" description="Disordered" evidence="1">
    <location>
        <begin position="2692"/>
        <end position="2715"/>
    </location>
</feature>
<dbReference type="Gene3D" id="2.170.16.10">
    <property type="entry name" value="Hedgehog/Intein (Hint) domain"/>
    <property type="match status" value="1"/>
</dbReference>
<dbReference type="NCBIfam" id="TIGR01643">
    <property type="entry name" value="YD_repeat_2x"/>
    <property type="match status" value="3"/>
</dbReference>
<feature type="region of interest" description="Disordered" evidence="1">
    <location>
        <begin position="1249"/>
        <end position="1269"/>
    </location>
</feature>
<feature type="region of interest" description="Disordered" evidence="1">
    <location>
        <begin position="1726"/>
        <end position="1745"/>
    </location>
</feature>
<feature type="region of interest" description="Disordered" evidence="1">
    <location>
        <begin position="1"/>
        <end position="24"/>
    </location>
</feature>
<dbReference type="CDD" id="cd00081">
    <property type="entry name" value="Hint"/>
    <property type="match status" value="1"/>
</dbReference>
<sequence length="3058" mass="329797">MSARATTAAPLAIGRPATTEAGDGRALPVVKSAPATSAVATGKAAPIDLRWRGGSRGGFALANPPAEVRVGATATDGATFVGTGVAFAPHGAADVRGRHVDATVFFANVQRDTDYLVAPRGGGLEAMWALRSSASPERLVLDYRLGAGSSLRTSQDPDLAAVVVRGGKTVAMTSAVVAFDADRRPVPVTTSVVGDRLVVEVDHRGRDLRYPLLVDPTTYTWASGTSSEHWAFASVGEWGSGPISTTLEIATINETATGDWAEWTYTAPGTGYVISLDGGVVSDYMLPGVSDSSVGLRRSNGVWAVPPVQTDGIYGEYDAVQVCLVSSCGEPAAGDSPTNALSYFSGTQAVFRVDQQQDNSDTLNDGWETGDATLVLDDPEVPTLSNVITGASGTGTTRTASATVTDPGLGPVRLEVLKDNVVVSTVNRSCVPEAGACTGTWSPSINYSLSGTSQGSTATFGLRAYDAAGHVSTTTSWTVNTDTEAPTLTLGGSVNNPVSGGWDLAISGNDGSGSGVKRVHISVDGVAQTPTVVSCPSSCPQFYSTSFVLDRQLYSEGLHAISVRLEDAVGNLSAPQTRNVYLIHEDGFDRAQLGLENYFAYESTPTGAGTAAHVNAANGNLVWHSTPIVNPGRGLSSVVNLTYNSLDRGGYVNSLIRDGGTAVVGQTTNQSRWLGGLAYGEVGVGFSLGISGLTRLNEPLRRISGGSLDEPQLIMLTDVDGTVHTFSRDGTTSRYNPPAGVELAFRLHSTSDPARRYAATRPDGVTFYFDTDGYQTFITDRNGNSIRFDYEKYSKVTGNVSDCNGSPSANLLCSKRVIRVVDAYGVQHGGAEVDKRSIKITYKSGPVLPIGSLTPDAVALTGSVGGRPDKIARIVDHAGRVTDFGYDGNGYLTTLTQGEVLNPGGPSNTDHVRTTTFTYAGSGVNRQLASVVDPRGHDTTFNYETAAAPGPTGVKSFGQRALGATNRRDNATTFAYGTNTFTATAPGAVDTTYLTDSVGRVQEITDELGTLTELDWSNDNYMTRYKTAANFSAQAAETEITYTRLGDPLTITDPLDRVTTLSYRFGTEAGPTNGGLDDGTQYVTDLTSMRRPARGNIALFPAPTVTFGLDNAGNVTSRTYAGLAPAETNYGSYGLVNWEEDEHDNRTSYSSHDANGDPTVVVDARQNAGESGYDGTWRYSYDPVGNLLAVTDPRGGTSATPGEPYTTSFVYDPFDRVVESWTPKCTGPLATPQNPGGCQSEQWIQRLTEYDPNGNPTQSTDGEDEQTDREFSAMDAVTVELAPAVNHYGEQDPAREKTTYDYDARENITLVTSPEGNQSEGVAGDHATAYEYDLIDRLVVEQRQERGSATSNLITSYAYDRRDNVIGVSDPLLNKSGDPKANAATSSKQRWAYAYDLADNRVDATENPDGSGGVPALRTHTTYDANDNVQTMVSPRGMTVSGPNASAALFTTSYVHDVHDDVISMTRGGQRTTAYARRDDGQITAITSPRGVASTTVVGDFQTQYTYDANGDVASVTLPRAPGQVPSRAAKIKYGRNAVGDPVDVKDPRGNDEGGAPAPPEHYFSNRFYDTGELRWTDRPSWWTVELGAAMEVRERTPDEWILFDGSQPALPTGPGDFGKVTGMPLPELLPRSGGTDVRYDEEMRLESVVDVAGKVVDLQRDALGRVKAVEYPYKADNAQTPANDPVRITNRLGYDRNGNLVMTEDGEEHRTVTQFDQFDRWIQRTAPGAAPDGGAPTGSGPSTFEDEVTEATWDENGNQTTYENARHKTTSRTYDPVDRLQSATDPLGHVTTYGYDADGNETCVRTPRGNTSISRDCAAGDFATTSAYNEFDELATVTQQADYTGESDQVITTTYAYDLDGNQITVTAPGARRGPDGDIRAQITERRFDGAGRPWITIQGTKSTVGESFDDRSVTITEYDLAGNLRRVVNPKGAPDPDDIDLNNPAVALAQLTTDNGAEIPPTGNNPPGTSANYHATIFSVDEDNLLIRTWLPVGGRDSDDGERWRQLFKRDERGRVEYIDAPYKDSTAKRARTGYFYYDNGWIRESSDEHVVNPADTTSVKDGAFTYEYDKRGSQTRWDASGPRSVERAYYPNGLLLRRVATGDDTGPRRYSYGYNANRDVVRIRDTNAHRETHTTYDDADRRLEVNQIDDSAGDDWEVDKDTKYSYDDDGNILTRRTDGNISGSSYSGGKLATFEYDSLGRERKVTIDTDGQADRITRTTWWASGRKANVIRQNGEVCQRTYFDTQGRVTARGRTTNADERGCEHVETRYRHYEYDTNGNRIDEYRWNTGNTTKEHYNRHEYNSRDQLVWWKRGVDARPVDGENLENSTVKYKLNGAGAILEQLDEREDDHTIETKFDVTAFRMTSATVEDSKTNPDDPETRYVKYDAAGNMGCLGTTDDSAPNDVSTCPGGDRYKYDGFSRLSSTDTPGTDKQYRYDGLDRREQECSLSGSACAAGTQLDYSFVGLGEELSWTREPGASSGKVQSFDYDSDFGRIGQATDSNTDHSYHSYFTDPANGTVIGLEDTTGAIGTNDRYDLDPYGKQENKDTPSAEAGENPFRFQSHYFDSGLQAYDMQARSYLPNIGRFLTADRFEDALGDFALQSDPLTQERYAFGAGNPVNRVEFDGHGPGSEGGAQPIIQSKDGTTQRKREGWSETPEQQAARHDTFNGQSAADAYNKNQANAGAQAAGGAAAAAQPKATPQPEANCDHGIGCRGPIIYSRERQRELAEGRKAFIEGVKFVVGDNPVEIASNFAGGPLGRVVGKVGGKVVMKYGDDVWDAGSKAFSKSDEAVDANRARKRSDQVSDCAMSFGAATPVLMADGTLRAISEVQVGDWVTATDPVTGQQSPRQVLAVWRHDDTLVNLTIGGEALVTTEDHPFWNQSDLEWQDAADLVSGDSALTADGGTVAVGGLDPASLRQGRAYNLTVEGVHTYHVGTASVLVHNANQCRVVPNFNEGIYVVTKAGGPNKGKQYVGQSGNISRRMRQHVRAGKFTQAEANAAARIPVPGGKTKREVAEQKLIDTLGGLKGGNLLNKVNPVGDKRIGSLMPPGYTR</sequence>
<feature type="domain" description="Hint" evidence="2">
    <location>
        <begin position="2812"/>
        <end position="2907"/>
    </location>
</feature>
<dbReference type="PANTHER" id="PTHR32305:SF15">
    <property type="entry name" value="PROTEIN RHSA-RELATED"/>
    <property type="match status" value="1"/>
</dbReference>
<keyword evidence="4" id="KW-1185">Reference proteome</keyword>
<dbReference type="SMART" id="SM00306">
    <property type="entry name" value="HintN"/>
    <property type="match status" value="1"/>
</dbReference>
<dbReference type="InterPro" id="IPR036844">
    <property type="entry name" value="Hint_dom_sf"/>
</dbReference>
<dbReference type="Pfam" id="PF07591">
    <property type="entry name" value="PT-HINT"/>
    <property type="match status" value="1"/>
</dbReference>
<evidence type="ECO:0000313" key="3">
    <source>
        <dbReference type="EMBL" id="RKQ86790.1"/>
    </source>
</evidence>
<dbReference type="EMBL" id="RBIL01000002">
    <property type="protein sequence ID" value="RKQ86790.1"/>
    <property type="molecule type" value="Genomic_DNA"/>
</dbReference>
<dbReference type="Pfam" id="PF05593">
    <property type="entry name" value="RHS_repeat"/>
    <property type="match status" value="1"/>
</dbReference>
<dbReference type="CDD" id="cd00719">
    <property type="entry name" value="GIY-YIG_SF"/>
    <property type="match status" value="1"/>
</dbReference>
<feature type="region of interest" description="Disordered" evidence="1">
    <location>
        <begin position="2534"/>
        <end position="2560"/>
    </location>
</feature>
<dbReference type="Proteomes" id="UP000278962">
    <property type="component" value="Unassembled WGS sequence"/>
</dbReference>
<proteinExistence type="predicted"/>
<feature type="compositionally biased region" description="Low complexity" evidence="1">
    <location>
        <begin position="1726"/>
        <end position="1744"/>
    </location>
</feature>
<feature type="region of interest" description="Disordered" evidence="1">
    <location>
        <begin position="2622"/>
        <end position="2668"/>
    </location>
</feature>
<dbReference type="InterPro" id="IPR031325">
    <property type="entry name" value="RHS_repeat"/>
</dbReference>
<evidence type="ECO:0000313" key="4">
    <source>
        <dbReference type="Proteomes" id="UP000278962"/>
    </source>
</evidence>
<dbReference type="InterPro" id="IPR003587">
    <property type="entry name" value="Hint_dom_N"/>
</dbReference>
<dbReference type="Gene3D" id="2.180.10.10">
    <property type="entry name" value="RHS repeat-associated core"/>
    <property type="match status" value="5"/>
</dbReference>
<dbReference type="PROSITE" id="PS50818">
    <property type="entry name" value="INTEIN_C_TER"/>
    <property type="match status" value="1"/>
</dbReference>
<feature type="compositionally biased region" description="Basic and acidic residues" evidence="1">
    <location>
        <begin position="2537"/>
        <end position="2553"/>
    </location>
</feature>
<feature type="region of interest" description="Disordered" evidence="1">
    <location>
        <begin position="1539"/>
        <end position="1563"/>
    </location>
</feature>
<dbReference type="InterPro" id="IPR030934">
    <property type="entry name" value="Intein_C"/>
</dbReference>
<dbReference type="RefSeq" id="WP_147447954.1">
    <property type="nucleotide sequence ID" value="NZ_RBIL01000002.1"/>
</dbReference>
<evidence type="ECO:0000259" key="2">
    <source>
        <dbReference type="SMART" id="SM00306"/>
    </source>
</evidence>
<dbReference type="InterPro" id="IPR006530">
    <property type="entry name" value="YD"/>
</dbReference>
<dbReference type="OrthoDB" id="3881096at2"/>
<dbReference type="InterPro" id="IPR050708">
    <property type="entry name" value="T6SS_VgrG/RHS"/>
</dbReference>
<comment type="caution">
    <text evidence="3">The sequence shown here is derived from an EMBL/GenBank/DDBJ whole genome shotgun (WGS) entry which is preliminary data.</text>
</comment>
<dbReference type="NCBIfam" id="TIGR03696">
    <property type="entry name" value="Rhs_assc_core"/>
    <property type="match status" value="1"/>
</dbReference>
<dbReference type="InterPro" id="IPR022385">
    <property type="entry name" value="Rhs_assc_core"/>
</dbReference>
<accession>A0A660L5D3</accession>
<protein>
    <submittedName>
        <fullName evidence="3">RHS repeat-associated protein</fullName>
    </submittedName>
</protein>
<dbReference type="PANTHER" id="PTHR32305">
    <property type="match status" value="1"/>
</dbReference>
<name>A0A660L5D3_9ACTN</name>
<dbReference type="SUPFAM" id="SSF51294">
    <property type="entry name" value="Hedgehog/intein (Hint) domain"/>
    <property type="match status" value="1"/>
</dbReference>
<reference evidence="3 4" key="1">
    <citation type="submission" date="2018-10" db="EMBL/GenBank/DDBJ databases">
        <title>Genomic Encyclopedia of Archaeal and Bacterial Type Strains, Phase II (KMG-II): from individual species to whole genera.</title>
        <authorList>
            <person name="Goeker M."/>
        </authorList>
    </citation>
    <scope>NUCLEOTIDE SEQUENCE [LARGE SCALE GENOMIC DNA]</scope>
    <source>
        <strain evidence="3 4">DSM 14954</strain>
    </source>
</reference>
<gene>
    <name evidence="3" type="ORF">C8N24_4805</name>
</gene>